<dbReference type="InterPro" id="IPR029063">
    <property type="entry name" value="SAM-dependent_MTases_sf"/>
</dbReference>
<dbReference type="Gene3D" id="3.40.50.150">
    <property type="entry name" value="Vaccinia Virus protein VP39"/>
    <property type="match status" value="1"/>
</dbReference>
<keyword evidence="3 8" id="KW-0489">Methyltransferase</keyword>
<dbReference type="GO" id="GO:0003682">
    <property type="term" value="F:chromatin binding"/>
    <property type="evidence" value="ECO:0007669"/>
    <property type="project" value="InterPro"/>
</dbReference>
<evidence type="ECO:0000256" key="4">
    <source>
        <dbReference type="ARBA" id="ARBA00022679"/>
    </source>
</evidence>
<dbReference type="Gene3D" id="2.30.30.490">
    <property type="match status" value="1"/>
</dbReference>
<dbReference type="GO" id="GO:0044027">
    <property type="term" value="P:negative regulation of gene expression via chromosomal CpG island methylation"/>
    <property type="evidence" value="ECO:0007669"/>
    <property type="project" value="TreeGrafter"/>
</dbReference>
<evidence type="ECO:0000313" key="12">
    <source>
        <dbReference type="Proteomes" id="UP000799766"/>
    </source>
</evidence>
<evidence type="ECO:0000256" key="7">
    <source>
        <dbReference type="ARBA" id="ARBA00023242"/>
    </source>
</evidence>
<feature type="compositionally biased region" description="Low complexity" evidence="9">
    <location>
        <begin position="1"/>
        <end position="21"/>
    </location>
</feature>
<keyword evidence="5 8" id="KW-0949">S-adenosyl-L-methionine</keyword>
<protein>
    <recommendedName>
        <fullName evidence="2">DNA (cytosine-5-)-methyltransferase</fullName>
        <ecNumber evidence="2">2.1.1.37</ecNumber>
    </recommendedName>
</protein>
<dbReference type="EC" id="2.1.1.37" evidence="2"/>
<comment type="subcellular location">
    <subcellularLocation>
        <location evidence="1">Nucleus</location>
    </subcellularLocation>
</comment>
<dbReference type="PANTHER" id="PTHR10629">
    <property type="entry name" value="CYTOSINE-SPECIFIC METHYLTRANSFERASE"/>
    <property type="match status" value="1"/>
</dbReference>
<evidence type="ECO:0000256" key="5">
    <source>
        <dbReference type="ARBA" id="ARBA00022691"/>
    </source>
</evidence>
<gene>
    <name evidence="11" type="ORF">BDY21DRAFT_371801</name>
</gene>
<dbReference type="GO" id="GO:0032259">
    <property type="term" value="P:methylation"/>
    <property type="evidence" value="ECO:0007669"/>
    <property type="project" value="UniProtKB-KW"/>
</dbReference>
<dbReference type="InterPro" id="IPR001025">
    <property type="entry name" value="BAH_dom"/>
</dbReference>
<dbReference type="Pfam" id="PF00145">
    <property type="entry name" value="DNA_methylase"/>
    <property type="match status" value="1"/>
</dbReference>
<evidence type="ECO:0000256" key="8">
    <source>
        <dbReference type="PROSITE-ProRule" id="PRU01016"/>
    </source>
</evidence>
<dbReference type="InterPro" id="IPR018117">
    <property type="entry name" value="C5_DNA_meth_AS"/>
</dbReference>
<dbReference type="InterPro" id="IPR050390">
    <property type="entry name" value="C5-Methyltransferase"/>
</dbReference>
<name>A0A6A6P167_9PEZI</name>
<dbReference type="Pfam" id="PF25423">
    <property type="entry name" value="DUF7893"/>
    <property type="match status" value="1"/>
</dbReference>
<sequence>MPPLPTSLDSSGSPSPSDSGTQGTSVSTPSSGRSLLGRRQLQSPATSQVPSSTQKSTTRKRSADAIQEAASRGPKRAKTADKLVVDGKLDFPRATYLPFAPPGVLAEEHKAIKLLLSEHEVSSNVSFTLSNFTIYKQHSGEFGRTIFTQQDNGEMESLNTLRVKMGIKQLYFNGLLSVGDVERYVENVKFEKLSIGGYFDPDVHTYSDVWIQSRLCQDLEEESGNRSIWYRLDIPAKEYRRFWEPFQWLATFAKYFIDYIDDNDEATIADFRYNFYAYIKRLHGSSRSFKLWLDAYGSTDFRQPVVRHITFLWTQTTCSQHPKLRDHPIWAAIDAEQARVIKWQGPRGDKASVDKAPEDTVVTPFVHEVFKEMYFGERLQMVAPSEEIYEIQQRKKEELGLAVGLTGEQIPAPVGGRRKKLRAIRVGDVIGVPREEKTGWRDRQDVWFAYVHGVRKCGKNNVLDIVWLYRPADTPLANMNYPLHNELFFSDHCNCNARTKTLEKDVVSLVTVEWFSNNHHKAGAYFIRQKYISEEYSFVTVKESDLKYPCSCKTPGPETNMEDILGKYRVGDTIYIGPHPKLGSEWLEPALITDFQEERVVVQRFLRRPAARPNELVLATRKYGVSPELVSRQCHVRFFTARQVRSGIPPPYNRDGRGDFWYFSYAQGRDGVLEELESAPSGMIQGYNPSADTALGRPLRTLDLFCGGGNFGRGVEEGGGAVRPHWAVDYEADALHTYLINAPRKKDAPMPKCFLGSANTFKKRALAGDFGELVAPIQEVDAVLAGSPCQGFSAAQLQKVSTKSLVNASMVASVVSFIDLYSPKYALLENVLGMSHKNKAYKEQNVFSQILCGLVALGYQVTQFNLDAWSFGEPQSRSRLIISIAAPGLTPLDHPAQTHSHPAGTTNSSLGLASNGEHFGNRRFPFTPFQFVSAGEAMADLPRVGDARPQICIRRPDHILSLNPSIRMRNLLHMVPTVPRQMGLLSSAHAGLVAQHQLDWNVRIETRLRRNSRSYTRVHPRRLVPTVTTKPSPADSYNGKVLHWDEPRVLTVMEARRAQGFPDDELILGLPASQWKIIGNSVARGVSMGLGLSLRKALVGHLKE</sequence>
<feature type="region of interest" description="Disordered" evidence="9">
    <location>
        <begin position="1"/>
        <end position="79"/>
    </location>
</feature>
<dbReference type="PANTHER" id="PTHR10629:SF54">
    <property type="entry name" value="DNA METHYLTRANSFERASE DIM-2"/>
    <property type="match status" value="1"/>
</dbReference>
<dbReference type="InterPro" id="IPR043151">
    <property type="entry name" value="BAH_sf"/>
</dbReference>
<accession>A0A6A6P167</accession>
<organism evidence="11 12">
    <name type="scientific">Lineolata rhizophorae</name>
    <dbReference type="NCBI Taxonomy" id="578093"/>
    <lineage>
        <taxon>Eukaryota</taxon>
        <taxon>Fungi</taxon>
        <taxon>Dikarya</taxon>
        <taxon>Ascomycota</taxon>
        <taxon>Pezizomycotina</taxon>
        <taxon>Dothideomycetes</taxon>
        <taxon>Dothideomycetes incertae sedis</taxon>
        <taxon>Lineolatales</taxon>
        <taxon>Lineolataceae</taxon>
        <taxon>Lineolata</taxon>
    </lineage>
</organism>
<evidence type="ECO:0000313" key="11">
    <source>
        <dbReference type="EMBL" id="KAF2457639.1"/>
    </source>
</evidence>
<feature type="compositionally biased region" description="Polar residues" evidence="9">
    <location>
        <begin position="22"/>
        <end position="33"/>
    </location>
</feature>
<dbReference type="SUPFAM" id="SSF53335">
    <property type="entry name" value="S-adenosyl-L-methionine-dependent methyltransferases"/>
    <property type="match status" value="1"/>
</dbReference>
<evidence type="ECO:0000256" key="9">
    <source>
        <dbReference type="SAM" id="MobiDB-lite"/>
    </source>
</evidence>
<evidence type="ECO:0000256" key="6">
    <source>
        <dbReference type="ARBA" id="ARBA00023125"/>
    </source>
</evidence>
<feature type="active site" evidence="8">
    <location>
        <position position="789"/>
    </location>
</feature>
<dbReference type="GO" id="GO:0003886">
    <property type="term" value="F:DNA (cytosine-5-)-methyltransferase activity"/>
    <property type="evidence" value="ECO:0007669"/>
    <property type="project" value="UniProtKB-EC"/>
</dbReference>
<keyword evidence="12" id="KW-1185">Reference proteome</keyword>
<evidence type="ECO:0000256" key="2">
    <source>
        <dbReference type="ARBA" id="ARBA00011975"/>
    </source>
</evidence>
<evidence type="ECO:0000259" key="10">
    <source>
        <dbReference type="PROSITE" id="PS51038"/>
    </source>
</evidence>
<evidence type="ECO:0000256" key="3">
    <source>
        <dbReference type="ARBA" id="ARBA00022603"/>
    </source>
</evidence>
<dbReference type="GO" id="GO:0005634">
    <property type="term" value="C:nucleus"/>
    <property type="evidence" value="ECO:0007669"/>
    <property type="project" value="UniProtKB-SubCell"/>
</dbReference>
<keyword evidence="6" id="KW-0238">DNA-binding</keyword>
<feature type="compositionally biased region" description="Polar residues" evidence="9">
    <location>
        <begin position="40"/>
        <end position="50"/>
    </location>
</feature>
<feature type="domain" description="BAH" evidence="10">
    <location>
        <begin position="422"/>
        <end position="542"/>
    </location>
</feature>
<dbReference type="PRINTS" id="PR00105">
    <property type="entry name" value="C5METTRFRASE"/>
</dbReference>
<dbReference type="PROSITE" id="PS00094">
    <property type="entry name" value="C5_MTASE_1"/>
    <property type="match status" value="1"/>
</dbReference>
<keyword evidence="7" id="KW-0539">Nucleus</keyword>
<dbReference type="Proteomes" id="UP000799766">
    <property type="component" value="Unassembled WGS sequence"/>
</dbReference>
<comment type="similarity">
    <text evidence="8">Belongs to the class I-like SAM-binding methyltransferase superfamily. C5-methyltransferase family.</text>
</comment>
<dbReference type="GO" id="GO:0003677">
    <property type="term" value="F:DNA binding"/>
    <property type="evidence" value="ECO:0007669"/>
    <property type="project" value="UniProtKB-KW"/>
</dbReference>
<keyword evidence="4 8" id="KW-0808">Transferase</keyword>
<dbReference type="AlphaFoldDB" id="A0A6A6P167"/>
<dbReference type="OrthoDB" id="5376140at2759"/>
<dbReference type="EMBL" id="MU001680">
    <property type="protein sequence ID" value="KAF2457639.1"/>
    <property type="molecule type" value="Genomic_DNA"/>
</dbReference>
<dbReference type="InterPro" id="IPR001525">
    <property type="entry name" value="C5_MeTfrase"/>
</dbReference>
<reference evidence="11" key="1">
    <citation type="journal article" date="2020" name="Stud. Mycol.">
        <title>101 Dothideomycetes genomes: a test case for predicting lifestyles and emergence of pathogens.</title>
        <authorList>
            <person name="Haridas S."/>
            <person name="Albert R."/>
            <person name="Binder M."/>
            <person name="Bloem J."/>
            <person name="Labutti K."/>
            <person name="Salamov A."/>
            <person name="Andreopoulos B."/>
            <person name="Baker S."/>
            <person name="Barry K."/>
            <person name="Bills G."/>
            <person name="Bluhm B."/>
            <person name="Cannon C."/>
            <person name="Castanera R."/>
            <person name="Culley D."/>
            <person name="Daum C."/>
            <person name="Ezra D."/>
            <person name="Gonzalez J."/>
            <person name="Henrissat B."/>
            <person name="Kuo A."/>
            <person name="Liang C."/>
            <person name="Lipzen A."/>
            <person name="Lutzoni F."/>
            <person name="Magnuson J."/>
            <person name="Mondo S."/>
            <person name="Nolan M."/>
            <person name="Ohm R."/>
            <person name="Pangilinan J."/>
            <person name="Park H.-J."/>
            <person name="Ramirez L."/>
            <person name="Alfaro M."/>
            <person name="Sun H."/>
            <person name="Tritt A."/>
            <person name="Yoshinaga Y."/>
            <person name="Zwiers L.-H."/>
            <person name="Turgeon B."/>
            <person name="Goodwin S."/>
            <person name="Spatafora J."/>
            <person name="Crous P."/>
            <person name="Grigoriev I."/>
        </authorList>
    </citation>
    <scope>NUCLEOTIDE SEQUENCE</scope>
    <source>
        <strain evidence="11">ATCC 16933</strain>
    </source>
</reference>
<evidence type="ECO:0000256" key="1">
    <source>
        <dbReference type="ARBA" id="ARBA00004123"/>
    </source>
</evidence>
<dbReference type="PROSITE" id="PS51679">
    <property type="entry name" value="SAM_MT_C5"/>
    <property type="match status" value="1"/>
</dbReference>
<proteinExistence type="inferred from homology"/>
<dbReference type="InterPro" id="IPR057215">
    <property type="entry name" value="DUF7893"/>
</dbReference>
<dbReference type="PROSITE" id="PS51038">
    <property type="entry name" value="BAH"/>
    <property type="match status" value="1"/>
</dbReference>
<dbReference type="Gene3D" id="3.90.120.10">
    <property type="entry name" value="DNA Methylase, subunit A, domain 2"/>
    <property type="match status" value="1"/>
</dbReference>